<proteinExistence type="predicted"/>
<dbReference type="RefSeq" id="WP_158872214.1">
    <property type="nucleotide sequence ID" value="NZ_CP046401.1"/>
</dbReference>
<evidence type="ECO:0000256" key="1">
    <source>
        <dbReference type="SAM" id="Phobius"/>
    </source>
</evidence>
<dbReference type="KEGG" id="mcos:GM418_30960"/>
<evidence type="ECO:0000313" key="3">
    <source>
        <dbReference type="Proteomes" id="UP000428260"/>
    </source>
</evidence>
<keyword evidence="1" id="KW-0472">Membrane</keyword>
<dbReference type="AlphaFoldDB" id="A0A6I6K380"/>
<evidence type="ECO:0008006" key="4">
    <source>
        <dbReference type="Google" id="ProtNLM"/>
    </source>
</evidence>
<protein>
    <recommendedName>
        <fullName evidence="4">Thioredoxin domain-containing protein</fullName>
    </recommendedName>
</protein>
<keyword evidence="3" id="KW-1185">Reference proteome</keyword>
<feature type="transmembrane region" description="Helical" evidence="1">
    <location>
        <begin position="9"/>
        <end position="26"/>
    </location>
</feature>
<sequence length="207" mass="24275">MIFKIRRSIFILFVIIFISGNLYVIYNISQKNRVISSYQKIRVDSESLFNFFVDREVKGFESENWMLNPQTMIFNINGDSCTLGDKSSFCPLLVFRFSAQNCRSCIDTELERIKKNLMVDNQNVMIVASGKTERELSLLKAYNSLDYDFYYFKEDTLDIPIDKYNIPYLFLLNCDGRVSSVFLPVLDNDYLSEQFYNSYNAFFNSGK</sequence>
<keyword evidence="1" id="KW-0812">Transmembrane</keyword>
<keyword evidence="1" id="KW-1133">Transmembrane helix</keyword>
<reference evidence="2 3" key="1">
    <citation type="submission" date="2019-11" db="EMBL/GenBank/DDBJ databases">
        <authorList>
            <person name="Zheng R.K."/>
            <person name="Sun C.M."/>
        </authorList>
    </citation>
    <scope>NUCLEOTIDE SEQUENCE [LARGE SCALE GENOMIC DNA]</scope>
    <source>
        <strain evidence="2 3">WC007</strain>
    </source>
</reference>
<dbReference type="EMBL" id="CP046401">
    <property type="protein sequence ID" value="QGY47918.1"/>
    <property type="molecule type" value="Genomic_DNA"/>
</dbReference>
<accession>A0A6I6K380</accession>
<name>A0A6I6K380_9BACT</name>
<gene>
    <name evidence="2" type="ORF">GM418_30960</name>
</gene>
<organism evidence="2 3">
    <name type="scientific">Maribellus comscasis</name>
    <dbReference type="NCBI Taxonomy" id="2681766"/>
    <lineage>
        <taxon>Bacteria</taxon>
        <taxon>Pseudomonadati</taxon>
        <taxon>Bacteroidota</taxon>
        <taxon>Bacteroidia</taxon>
        <taxon>Marinilabiliales</taxon>
        <taxon>Prolixibacteraceae</taxon>
        <taxon>Maribellus</taxon>
    </lineage>
</organism>
<dbReference type="Proteomes" id="UP000428260">
    <property type="component" value="Chromosome"/>
</dbReference>
<evidence type="ECO:0000313" key="2">
    <source>
        <dbReference type="EMBL" id="QGY47918.1"/>
    </source>
</evidence>